<name>A0A7K0D8I4_9NOCA</name>
<dbReference type="OrthoDB" id="2611891at2"/>
<dbReference type="AlphaFoldDB" id="A0A7K0D8I4"/>
<dbReference type="InterPro" id="IPR004360">
    <property type="entry name" value="Glyas_Fos-R_dOase_dom"/>
</dbReference>
<feature type="domain" description="VOC" evidence="1">
    <location>
        <begin position="1"/>
        <end position="114"/>
    </location>
</feature>
<comment type="caution">
    <text evidence="2">The sequence shown here is derived from an EMBL/GenBank/DDBJ whole genome shotgun (WGS) entry which is preliminary data.</text>
</comment>
<dbReference type="EMBL" id="WEGK01000012">
    <property type="protein sequence ID" value="MQY22093.1"/>
    <property type="molecule type" value="Genomic_DNA"/>
</dbReference>
<accession>A0A7K0D8I4</accession>
<sequence length="119" mass="12914">MINGAHTIVYAADPDAARDFFRDVLGLAHVDAGNGWLIFRSPPAELAVHPAEGPESGRCELYLMCDDLAATVEELRAKGVEFTSDVTRERWGLRITLVVPGAGEMGLYQPTHEVAHGPE</sequence>
<dbReference type="Pfam" id="PF00903">
    <property type="entry name" value="Glyoxalase"/>
    <property type="match status" value="1"/>
</dbReference>
<dbReference type="RefSeq" id="WP_153413402.1">
    <property type="nucleotide sequence ID" value="NZ_WEGK01000012.1"/>
</dbReference>
<reference evidence="2 3" key="1">
    <citation type="submission" date="2019-10" db="EMBL/GenBank/DDBJ databases">
        <title>Nocardia macrotermitis sp. nov. and Nocardia aurantia sp. nov., isolated from the gut of fungus growing-termite Macrotermes natalensis.</title>
        <authorList>
            <person name="Benndorf R."/>
            <person name="Schwitalla J."/>
            <person name="Martin K."/>
            <person name="De Beer W."/>
            <person name="Kaster A.-K."/>
            <person name="Vollmers J."/>
            <person name="Poulsen M."/>
            <person name="Beemelmanns C."/>
        </authorList>
    </citation>
    <scope>NUCLEOTIDE SEQUENCE [LARGE SCALE GENOMIC DNA]</scope>
    <source>
        <strain evidence="2 3">RB20</strain>
    </source>
</reference>
<gene>
    <name evidence="2" type="ORF">NRB20_52060</name>
</gene>
<organism evidence="2 3">
    <name type="scientific">Nocardia macrotermitis</name>
    <dbReference type="NCBI Taxonomy" id="2585198"/>
    <lineage>
        <taxon>Bacteria</taxon>
        <taxon>Bacillati</taxon>
        <taxon>Actinomycetota</taxon>
        <taxon>Actinomycetes</taxon>
        <taxon>Mycobacteriales</taxon>
        <taxon>Nocardiaceae</taxon>
        <taxon>Nocardia</taxon>
    </lineage>
</organism>
<evidence type="ECO:0000313" key="3">
    <source>
        <dbReference type="Proteomes" id="UP000438448"/>
    </source>
</evidence>
<dbReference type="InterPro" id="IPR037523">
    <property type="entry name" value="VOC_core"/>
</dbReference>
<dbReference type="Proteomes" id="UP000438448">
    <property type="component" value="Unassembled WGS sequence"/>
</dbReference>
<protein>
    <recommendedName>
        <fullName evidence="1">VOC domain-containing protein</fullName>
    </recommendedName>
</protein>
<dbReference type="InterPro" id="IPR029068">
    <property type="entry name" value="Glyas_Bleomycin-R_OHBP_Dase"/>
</dbReference>
<evidence type="ECO:0000313" key="2">
    <source>
        <dbReference type="EMBL" id="MQY22093.1"/>
    </source>
</evidence>
<dbReference type="Gene3D" id="3.10.180.10">
    <property type="entry name" value="2,3-Dihydroxybiphenyl 1,2-Dioxygenase, domain 1"/>
    <property type="match status" value="1"/>
</dbReference>
<dbReference type="PROSITE" id="PS51819">
    <property type="entry name" value="VOC"/>
    <property type="match status" value="1"/>
</dbReference>
<proteinExistence type="predicted"/>
<keyword evidence="3" id="KW-1185">Reference proteome</keyword>
<evidence type="ECO:0000259" key="1">
    <source>
        <dbReference type="PROSITE" id="PS51819"/>
    </source>
</evidence>
<dbReference type="SUPFAM" id="SSF54593">
    <property type="entry name" value="Glyoxalase/Bleomycin resistance protein/Dihydroxybiphenyl dioxygenase"/>
    <property type="match status" value="1"/>
</dbReference>